<protein>
    <submittedName>
        <fullName evidence="1">Uncharacterized protein</fullName>
    </submittedName>
</protein>
<organism evidence="1">
    <name type="scientific">Sesamum latifolium</name>
    <dbReference type="NCBI Taxonomy" id="2727402"/>
    <lineage>
        <taxon>Eukaryota</taxon>
        <taxon>Viridiplantae</taxon>
        <taxon>Streptophyta</taxon>
        <taxon>Embryophyta</taxon>
        <taxon>Tracheophyta</taxon>
        <taxon>Spermatophyta</taxon>
        <taxon>Magnoliopsida</taxon>
        <taxon>eudicotyledons</taxon>
        <taxon>Gunneridae</taxon>
        <taxon>Pentapetalae</taxon>
        <taxon>asterids</taxon>
        <taxon>lamiids</taxon>
        <taxon>Lamiales</taxon>
        <taxon>Pedaliaceae</taxon>
        <taxon>Sesamum</taxon>
    </lineage>
</organism>
<dbReference type="AlphaFoldDB" id="A0AAW2VD56"/>
<reference evidence="1" key="1">
    <citation type="submission" date="2020-06" db="EMBL/GenBank/DDBJ databases">
        <authorList>
            <person name="Li T."/>
            <person name="Hu X."/>
            <person name="Zhang T."/>
            <person name="Song X."/>
            <person name="Zhang H."/>
            <person name="Dai N."/>
            <person name="Sheng W."/>
            <person name="Hou X."/>
            <person name="Wei L."/>
        </authorList>
    </citation>
    <scope>NUCLEOTIDE SEQUENCE</scope>
    <source>
        <strain evidence="1">KEN1</strain>
        <tissue evidence="1">Leaf</tissue>
    </source>
</reference>
<sequence>MKLILIHLGSPAFSEIFLVPPVSSLVYYSSLFDLHTSSQSGVNPVTSVISVSFPYPESKRHCRHRPAHQVLFRRHYFILRQYAAVHNEQNSPSLDNPEFPESRKLLLKVFQDLISDAVLAPNFKALCLETATGADVFALREIGVEIMLVFLRSTLSNIGDFRGKS</sequence>
<dbReference type="EMBL" id="JACGWN010000010">
    <property type="protein sequence ID" value="KAL0426195.1"/>
    <property type="molecule type" value="Genomic_DNA"/>
</dbReference>
<proteinExistence type="predicted"/>
<name>A0AAW2VD56_9LAMI</name>
<reference evidence="1" key="2">
    <citation type="journal article" date="2024" name="Plant">
        <title>Genomic evolution and insights into agronomic trait innovations of Sesamum species.</title>
        <authorList>
            <person name="Miao H."/>
            <person name="Wang L."/>
            <person name="Qu L."/>
            <person name="Liu H."/>
            <person name="Sun Y."/>
            <person name="Le M."/>
            <person name="Wang Q."/>
            <person name="Wei S."/>
            <person name="Zheng Y."/>
            <person name="Lin W."/>
            <person name="Duan Y."/>
            <person name="Cao H."/>
            <person name="Xiong S."/>
            <person name="Wang X."/>
            <person name="Wei L."/>
            <person name="Li C."/>
            <person name="Ma Q."/>
            <person name="Ju M."/>
            <person name="Zhao R."/>
            <person name="Li G."/>
            <person name="Mu C."/>
            <person name="Tian Q."/>
            <person name="Mei H."/>
            <person name="Zhang T."/>
            <person name="Gao T."/>
            <person name="Zhang H."/>
        </authorList>
    </citation>
    <scope>NUCLEOTIDE SEQUENCE</scope>
    <source>
        <strain evidence="1">KEN1</strain>
    </source>
</reference>
<accession>A0AAW2VD56</accession>
<evidence type="ECO:0000313" key="1">
    <source>
        <dbReference type="EMBL" id="KAL0426195.1"/>
    </source>
</evidence>
<comment type="caution">
    <text evidence="1">The sequence shown here is derived from an EMBL/GenBank/DDBJ whole genome shotgun (WGS) entry which is preliminary data.</text>
</comment>
<gene>
    <name evidence="1" type="ORF">Slati_2794300</name>
</gene>